<dbReference type="GO" id="GO:0006120">
    <property type="term" value="P:mitochondrial electron transport, NADH to ubiquinone"/>
    <property type="evidence" value="ECO:0007669"/>
    <property type="project" value="InterPro"/>
</dbReference>
<keyword evidence="6 17" id="KW-0679">Respiratory chain</keyword>
<sequence length="332" mass="38301">MFFPFFLFMGFFLLFGSLVSISSISWFGVWAGLELNMFCFLPMVIHLSSFLSVENVVKYFLIQSFGSIGLLFGGLFEDSNLFFLSFFSFVLYFSLVLKIGMFPFHWWVPGVLSGVSWFGVFLVLTWQKVAPVFLFSGLMSFYSLFLVLGGISSVVGGLGGIGQTSVRSILAYSSIGHAGWFVCLFCISYYYGFVYFFLYLISSLFLIFFFWVFDFFRLSQVFFYLLLVYCFFFFSVLGVSGVPPFLGFFGKILIFLCMSNSFLSFLVLFMLILGSLFSLYFYLGLFFFCFFFFFGFSVVLSSSVFKFLSGLVFFSFLFIMGIFFLDYIFVYF</sequence>
<evidence type="ECO:0000256" key="9">
    <source>
        <dbReference type="ARBA" id="ARBA00022967"/>
    </source>
</evidence>
<evidence type="ECO:0000256" key="7">
    <source>
        <dbReference type="ARBA" id="ARBA00022692"/>
    </source>
</evidence>
<evidence type="ECO:0000256" key="6">
    <source>
        <dbReference type="ARBA" id="ARBA00022660"/>
    </source>
</evidence>
<accession>A0A075CEZ0</accession>
<proteinExistence type="inferred from homology"/>
<name>A0A075CEZ0_9BILA</name>
<feature type="transmembrane region" description="Helical" evidence="17">
    <location>
        <begin position="59"/>
        <end position="76"/>
    </location>
</feature>
<keyword evidence="7 17" id="KW-0812">Transmembrane</keyword>
<feature type="transmembrane region" description="Helical" evidence="17">
    <location>
        <begin position="252"/>
        <end position="273"/>
    </location>
</feature>
<evidence type="ECO:0000256" key="12">
    <source>
        <dbReference type="ARBA" id="ARBA00023027"/>
    </source>
</evidence>
<feature type="transmembrane region" description="Helical" evidence="17">
    <location>
        <begin position="82"/>
        <end position="99"/>
    </location>
</feature>
<feature type="transmembrane region" description="Helical" evidence="17">
    <location>
        <begin position="196"/>
        <end position="216"/>
    </location>
</feature>
<comment type="function">
    <text evidence="17">Core subunit of the mitochondrial membrane respiratory chain NADH dehydrogenase (Complex I) which catalyzes electron transfer from NADH through the respiratory chain, using ubiquinone as an electron acceptor. Essential for the catalytic activity and assembly of complex I.</text>
</comment>
<dbReference type="AlphaFoldDB" id="A0A075CEZ0"/>
<dbReference type="EMBL" id="KF572482">
    <property type="protein sequence ID" value="AGZ63912.1"/>
    <property type="molecule type" value="Genomic_DNA"/>
</dbReference>
<feature type="transmembrane region" description="Helical" evidence="17">
    <location>
        <begin position="307"/>
        <end position="330"/>
    </location>
</feature>
<evidence type="ECO:0000256" key="14">
    <source>
        <dbReference type="ARBA" id="ARBA00023128"/>
    </source>
</evidence>
<dbReference type="InterPro" id="IPR001750">
    <property type="entry name" value="ND/Mrp_TM"/>
</dbReference>
<evidence type="ECO:0000313" key="19">
    <source>
        <dbReference type="EMBL" id="AGZ63912.1"/>
    </source>
</evidence>
<feature type="transmembrane region" description="Helical" evidence="17">
    <location>
        <begin position="106"/>
        <end position="126"/>
    </location>
</feature>
<feature type="transmembrane region" description="Helical" evidence="17">
    <location>
        <begin position="223"/>
        <end position="246"/>
    </location>
</feature>
<evidence type="ECO:0000256" key="17">
    <source>
        <dbReference type="RuleBase" id="RU003403"/>
    </source>
</evidence>
<dbReference type="InterPro" id="IPR003917">
    <property type="entry name" value="NADH_UbQ_OxRdtase_chain2"/>
</dbReference>
<evidence type="ECO:0000256" key="10">
    <source>
        <dbReference type="ARBA" id="ARBA00022982"/>
    </source>
</evidence>
<feature type="transmembrane region" description="Helical" evidence="17">
    <location>
        <begin position="280"/>
        <end position="301"/>
    </location>
</feature>
<dbReference type="GO" id="GO:0008137">
    <property type="term" value="F:NADH dehydrogenase (ubiquinone) activity"/>
    <property type="evidence" value="ECO:0007669"/>
    <property type="project" value="UniProtKB-EC"/>
</dbReference>
<evidence type="ECO:0000259" key="18">
    <source>
        <dbReference type="Pfam" id="PF00361"/>
    </source>
</evidence>
<dbReference type="PANTHER" id="PTHR46552:SF1">
    <property type="entry name" value="NADH-UBIQUINONE OXIDOREDUCTASE CHAIN 2"/>
    <property type="match status" value="1"/>
</dbReference>
<keyword evidence="14 17" id="KW-0496">Mitochondrion</keyword>
<keyword evidence="12 17" id="KW-0520">NAD</keyword>
<reference evidence="19" key="1">
    <citation type="journal article" date="2013" name="Parasit. Vectors">
        <title>Complete mitochondrial genome sequences of two parasitic/commensal nemerteans, Gononemertes parasita and Nemertopsis tetraclitophila (Nemertea: Hoplonemertea) with phylogenetic implications.</title>
        <authorList>
            <person name="Sun W.Y."/>
            <person name="Xu D.L."/>
            <person name="Chen H.X."/>
            <person name="Shi W."/>
            <person name="Sun S.C."/>
        </authorList>
    </citation>
    <scope>NUCLEOTIDE SEQUENCE</scope>
</reference>
<comment type="similarity">
    <text evidence="2 17">Belongs to the complex I subunit 2 family.</text>
</comment>
<dbReference type="PANTHER" id="PTHR46552">
    <property type="entry name" value="NADH-UBIQUINONE OXIDOREDUCTASE CHAIN 2"/>
    <property type="match status" value="1"/>
</dbReference>
<protein>
    <recommendedName>
        <fullName evidence="4 17">NADH-ubiquinone oxidoreductase chain 2</fullName>
        <ecNumber evidence="3 17">7.1.1.2</ecNumber>
    </recommendedName>
</protein>
<keyword evidence="15 17" id="KW-0472">Membrane</keyword>
<evidence type="ECO:0000256" key="11">
    <source>
        <dbReference type="ARBA" id="ARBA00022989"/>
    </source>
</evidence>
<evidence type="ECO:0000256" key="5">
    <source>
        <dbReference type="ARBA" id="ARBA00022448"/>
    </source>
</evidence>
<keyword evidence="8 17" id="KW-0999">Mitochondrion inner membrane</keyword>
<evidence type="ECO:0000256" key="1">
    <source>
        <dbReference type="ARBA" id="ARBA00004448"/>
    </source>
</evidence>
<gene>
    <name evidence="19" type="primary">nad2</name>
</gene>
<evidence type="ECO:0000256" key="8">
    <source>
        <dbReference type="ARBA" id="ARBA00022792"/>
    </source>
</evidence>
<keyword evidence="13 17" id="KW-0830">Ubiquinone</keyword>
<evidence type="ECO:0000256" key="15">
    <source>
        <dbReference type="ARBA" id="ARBA00023136"/>
    </source>
</evidence>
<organism evidence="19">
    <name type="scientific">Nemertopsis tetraclitophila</name>
    <dbReference type="NCBI Taxonomy" id="1417004"/>
    <lineage>
        <taxon>Eukaryota</taxon>
        <taxon>Metazoa</taxon>
        <taxon>Spiralia</taxon>
        <taxon>Lophotrochozoa</taxon>
        <taxon>Nemertea</taxon>
        <taxon>Enopla</taxon>
        <taxon>Hoplonemertea</taxon>
        <taxon>Monostilifera</taxon>
        <taxon>Eumonostilifera</taxon>
        <taxon>Emplectonematidae</taxon>
        <taxon>Nemertopsis</taxon>
    </lineage>
</organism>
<evidence type="ECO:0000256" key="4">
    <source>
        <dbReference type="ARBA" id="ARBA00021008"/>
    </source>
</evidence>
<evidence type="ECO:0000256" key="13">
    <source>
        <dbReference type="ARBA" id="ARBA00023075"/>
    </source>
</evidence>
<evidence type="ECO:0000256" key="16">
    <source>
        <dbReference type="ARBA" id="ARBA00049551"/>
    </source>
</evidence>
<dbReference type="GO" id="GO:0005743">
    <property type="term" value="C:mitochondrial inner membrane"/>
    <property type="evidence" value="ECO:0007669"/>
    <property type="project" value="UniProtKB-SubCell"/>
</dbReference>
<comment type="catalytic activity">
    <reaction evidence="16 17">
        <text>a ubiquinone + NADH + 5 H(+)(in) = a ubiquinol + NAD(+) + 4 H(+)(out)</text>
        <dbReference type="Rhea" id="RHEA:29091"/>
        <dbReference type="Rhea" id="RHEA-COMP:9565"/>
        <dbReference type="Rhea" id="RHEA-COMP:9566"/>
        <dbReference type="ChEBI" id="CHEBI:15378"/>
        <dbReference type="ChEBI" id="CHEBI:16389"/>
        <dbReference type="ChEBI" id="CHEBI:17976"/>
        <dbReference type="ChEBI" id="CHEBI:57540"/>
        <dbReference type="ChEBI" id="CHEBI:57945"/>
        <dbReference type="EC" id="7.1.1.2"/>
    </reaction>
</comment>
<dbReference type="InterPro" id="IPR050175">
    <property type="entry name" value="Complex_I_Subunit_2"/>
</dbReference>
<evidence type="ECO:0000256" key="2">
    <source>
        <dbReference type="ARBA" id="ARBA00007012"/>
    </source>
</evidence>
<dbReference type="PRINTS" id="PR01436">
    <property type="entry name" value="NADHDHGNASE2"/>
</dbReference>
<dbReference type="Pfam" id="PF00361">
    <property type="entry name" value="Proton_antipo_M"/>
    <property type="match status" value="1"/>
</dbReference>
<keyword evidence="10 17" id="KW-0249">Electron transport</keyword>
<evidence type="ECO:0000256" key="3">
    <source>
        <dbReference type="ARBA" id="ARBA00012944"/>
    </source>
</evidence>
<keyword evidence="9 17" id="KW-1278">Translocase</keyword>
<feature type="transmembrane region" description="Helical" evidence="17">
    <location>
        <begin position="169"/>
        <end position="190"/>
    </location>
</feature>
<keyword evidence="5" id="KW-0813">Transport</keyword>
<comment type="subcellular location">
    <subcellularLocation>
        <location evidence="1 17">Mitochondrion inner membrane</location>
        <topology evidence="1 17">Multi-pass membrane protein</topology>
    </subcellularLocation>
</comment>
<dbReference type="EC" id="7.1.1.2" evidence="3 17"/>
<feature type="domain" description="NADH:quinone oxidoreductase/Mrp antiporter transmembrane" evidence="18">
    <location>
        <begin position="25"/>
        <end position="272"/>
    </location>
</feature>
<geneLocation type="mitochondrion" evidence="19"/>
<keyword evidence="11 17" id="KW-1133">Transmembrane helix</keyword>
<feature type="transmembrane region" description="Helical" evidence="17">
    <location>
        <begin position="132"/>
        <end position="157"/>
    </location>
</feature>